<evidence type="ECO:0000313" key="2">
    <source>
        <dbReference type="EMBL" id="OGL42830.1"/>
    </source>
</evidence>
<feature type="region of interest" description="Disordered" evidence="1">
    <location>
        <begin position="137"/>
        <end position="168"/>
    </location>
</feature>
<dbReference type="InterPro" id="IPR023974">
    <property type="entry name" value="HxsD"/>
</dbReference>
<feature type="compositionally biased region" description="Basic and acidic residues" evidence="1">
    <location>
        <begin position="137"/>
        <end position="158"/>
    </location>
</feature>
<comment type="caution">
    <text evidence="2">The sequence shown here is derived from an EMBL/GenBank/DDBJ whole genome shotgun (WGS) entry which is preliminary data.</text>
</comment>
<accession>A0A1F7RND2</accession>
<reference evidence="2 3" key="1">
    <citation type="journal article" date="2016" name="Nat. Commun.">
        <title>Thousands of microbial genomes shed light on interconnected biogeochemical processes in an aquifer system.</title>
        <authorList>
            <person name="Anantharaman K."/>
            <person name="Brown C.T."/>
            <person name="Hug L.A."/>
            <person name="Sharon I."/>
            <person name="Castelle C.J."/>
            <person name="Probst A.J."/>
            <person name="Thomas B.C."/>
            <person name="Singh A."/>
            <person name="Wilkins M.J."/>
            <person name="Karaoz U."/>
            <person name="Brodie E.L."/>
            <person name="Williams K.H."/>
            <person name="Hubbard S.S."/>
            <person name="Banfield J.F."/>
        </authorList>
    </citation>
    <scope>NUCLEOTIDE SEQUENCE [LARGE SCALE GENOMIC DNA]</scope>
</reference>
<evidence type="ECO:0000256" key="1">
    <source>
        <dbReference type="SAM" id="MobiDB-lite"/>
    </source>
</evidence>
<evidence type="ECO:0000313" key="3">
    <source>
        <dbReference type="Proteomes" id="UP000178526"/>
    </source>
</evidence>
<feature type="compositionally biased region" description="Basic residues" evidence="1">
    <location>
        <begin position="159"/>
        <end position="168"/>
    </location>
</feature>
<dbReference type="Proteomes" id="UP000178526">
    <property type="component" value="Unassembled WGS sequence"/>
</dbReference>
<name>A0A1F7RND2_9BACT</name>
<organism evidence="2 3">
    <name type="scientific">Candidatus Schekmanbacteria bacterium GWA2_38_11</name>
    <dbReference type="NCBI Taxonomy" id="1817876"/>
    <lineage>
        <taxon>Bacteria</taxon>
        <taxon>Candidatus Schekmaniibacteriota</taxon>
    </lineage>
</organism>
<sequence length="168" mass="19513">MDYKINDKNKEIIYSVNTNLYSLEVIRGAAFVFTDRAHIFLQNDGKKYIKACIKLKENSEIGQNIDKKLKSLAGEFNNEMLNQALRKELGEQNKNIREYIVSQALFGASPESVNQKPQKDSDEELDKLLEKELKALEEEEKKSKTKDPHKILVPWEKKNKSKSKKIRK</sequence>
<dbReference type="AlphaFoldDB" id="A0A1F7RND2"/>
<gene>
    <name evidence="2" type="ORF">A2042_03985</name>
</gene>
<proteinExistence type="predicted"/>
<dbReference type="NCBIfam" id="TIGR03976">
    <property type="entry name" value="chp_LLNDYxLRE"/>
    <property type="match status" value="1"/>
</dbReference>
<dbReference type="EMBL" id="MGDB01000024">
    <property type="protein sequence ID" value="OGL42830.1"/>
    <property type="molecule type" value="Genomic_DNA"/>
</dbReference>
<protein>
    <submittedName>
        <fullName evidence="2">His-Xaa-Ser system protein HxsD</fullName>
    </submittedName>
</protein>